<proteinExistence type="predicted"/>
<feature type="transmembrane region" description="Helical" evidence="9">
    <location>
        <begin position="313"/>
        <end position="332"/>
    </location>
</feature>
<dbReference type="InterPro" id="IPR011701">
    <property type="entry name" value="MFS"/>
</dbReference>
<comment type="caution">
    <text evidence="11">The sequence shown here is derived from an EMBL/GenBank/DDBJ whole genome shotgun (WGS) entry which is preliminary data.</text>
</comment>
<protein>
    <submittedName>
        <fullName evidence="11">MFS transporter</fullName>
    </submittedName>
</protein>
<feature type="transmembrane region" description="Helical" evidence="9">
    <location>
        <begin position="204"/>
        <end position="226"/>
    </location>
</feature>
<dbReference type="EMBL" id="VOKX01000007">
    <property type="protein sequence ID" value="KAB7851310.1"/>
    <property type="molecule type" value="Genomic_DNA"/>
</dbReference>
<keyword evidence="3" id="KW-1003">Cell membrane</keyword>
<evidence type="ECO:0000256" key="4">
    <source>
        <dbReference type="ARBA" id="ARBA00022692"/>
    </source>
</evidence>
<dbReference type="CDD" id="cd17321">
    <property type="entry name" value="MFS_MMR_MDR_like"/>
    <property type="match status" value="1"/>
</dbReference>
<feature type="transmembrane region" description="Helical" evidence="9">
    <location>
        <begin position="385"/>
        <end position="402"/>
    </location>
</feature>
<dbReference type="Proteomes" id="UP000327000">
    <property type="component" value="Unassembled WGS sequence"/>
</dbReference>
<dbReference type="AlphaFoldDB" id="A0A5N5WEE2"/>
<feature type="transmembrane region" description="Helical" evidence="9">
    <location>
        <begin position="57"/>
        <end position="80"/>
    </location>
</feature>
<keyword evidence="12" id="KW-1185">Reference proteome</keyword>
<sequence length="468" mass="47346">MVVLDGTIVSVALPSIQADLGYSPSGLAWVVNAYLVPFGGLLLLAGRVGDLVGRKRVFVTGLVLFTAASLLCGAATTPGLLPAARFLQGTGGAVLSAVTLGMVVALFPEPKERAKAIGVYGFVQSAGGSIGLLAGGALTQALDWHWIFFVNLPVGVVASVLAARTLRDERGPGLGRSTDVLGALLVTAALMLGVYAIVGAGDHGWGSAHTLGSGGGALTLLAAFALRQARAADPLLPLRVLRSRRTAGALTAQALMVAGMFGFQFLTVLYLQKVLRFDQVDTGLGVFPVSVVIGALSLGAAPRLIAHFGPVRVLVPGLVLVAGGLALLGEVPAHGAYASDVLPALFPLGAGFALAMPSLATLAMSAAAPGDSGIASGLFNTAQQVGAAFGLAVISTLASSRTADLLDGGSGAAEALADGYRLGFRVGALFVLGALVAAVTVLRRRTATRQQEAPERQDAPVSARSHVR</sequence>
<dbReference type="GO" id="GO:0005886">
    <property type="term" value="C:plasma membrane"/>
    <property type="evidence" value="ECO:0007669"/>
    <property type="project" value="UniProtKB-SubCell"/>
</dbReference>
<evidence type="ECO:0000256" key="7">
    <source>
        <dbReference type="ARBA" id="ARBA00023251"/>
    </source>
</evidence>
<evidence type="ECO:0000313" key="12">
    <source>
        <dbReference type="Proteomes" id="UP000327000"/>
    </source>
</evidence>
<keyword evidence="6 9" id="KW-0472">Membrane</keyword>
<dbReference type="InterPro" id="IPR036259">
    <property type="entry name" value="MFS_trans_sf"/>
</dbReference>
<name>A0A5N5WEE2_STRMB</name>
<feature type="transmembrane region" description="Helical" evidence="9">
    <location>
        <begin position="283"/>
        <end position="301"/>
    </location>
</feature>
<dbReference type="PANTHER" id="PTHR42718:SF46">
    <property type="entry name" value="BLR6921 PROTEIN"/>
    <property type="match status" value="1"/>
</dbReference>
<dbReference type="SUPFAM" id="SSF103473">
    <property type="entry name" value="MFS general substrate transporter"/>
    <property type="match status" value="1"/>
</dbReference>
<feature type="transmembrane region" description="Helical" evidence="9">
    <location>
        <begin position="247"/>
        <end position="271"/>
    </location>
</feature>
<evidence type="ECO:0000256" key="1">
    <source>
        <dbReference type="ARBA" id="ARBA00004651"/>
    </source>
</evidence>
<evidence type="ECO:0000256" key="8">
    <source>
        <dbReference type="SAM" id="MobiDB-lite"/>
    </source>
</evidence>
<gene>
    <name evidence="11" type="ORF">FRZ00_03900</name>
</gene>
<evidence type="ECO:0000256" key="2">
    <source>
        <dbReference type="ARBA" id="ARBA00022448"/>
    </source>
</evidence>
<dbReference type="OrthoDB" id="9807274at2"/>
<dbReference type="GO" id="GO:0046677">
    <property type="term" value="P:response to antibiotic"/>
    <property type="evidence" value="ECO:0007669"/>
    <property type="project" value="UniProtKB-KW"/>
</dbReference>
<comment type="subcellular location">
    <subcellularLocation>
        <location evidence="1">Cell membrane</location>
        <topology evidence="1">Multi-pass membrane protein</topology>
    </subcellularLocation>
</comment>
<keyword evidence="7" id="KW-0046">Antibiotic resistance</keyword>
<dbReference type="Pfam" id="PF07690">
    <property type="entry name" value="MFS_1"/>
    <property type="match status" value="1"/>
</dbReference>
<dbReference type="Gene3D" id="1.20.1720.10">
    <property type="entry name" value="Multidrug resistance protein D"/>
    <property type="match status" value="1"/>
</dbReference>
<feature type="transmembrane region" description="Helical" evidence="9">
    <location>
        <begin position="27"/>
        <end position="45"/>
    </location>
</feature>
<keyword evidence="2" id="KW-0813">Transport</keyword>
<feature type="transmembrane region" description="Helical" evidence="9">
    <location>
        <begin position="119"/>
        <end position="138"/>
    </location>
</feature>
<feature type="transmembrane region" description="Helical" evidence="9">
    <location>
        <begin position="422"/>
        <end position="442"/>
    </location>
</feature>
<feature type="domain" description="Major facilitator superfamily (MFS) profile" evidence="10">
    <location>
        <begin position="1"/>
        <end position="445"/>
    </location>
</feature>
<dbReference type="PROSITE" id="PS50850">
    <property type="entry name" value="MFS"/>
    <property type="match status" value="1"/>
</dbReference>
<feature type="transmembrane region" description="Helical" evidence="9">
    <location>
        <begin position="178"/>
        <end position="198"/>
    </location>
</feature>
<evidence type="ECO:0000313" key="11">
    <source>
        <dbReference type="EMBL" id="KAB7851310.1"/>
    </source>
</evidence>
<organism evidence="11 12">
    <name type="scientific">Streptomyces mobaraensis</name>
    <name type="common">Streptoverticillium mobaraense</name>
    <dbReference type="NCBI Taxonomy" id="35621"/>
    <lineage>
        <taxon>Bacteria</taxon>
        <taxon>Bacillati</taxon>
        <taxon>Actinomycetota</taxon>
        <taxon>Actinomycetes</taxon>
        <taxon>Kitasatosporales</taxon>
        <taxon>Streptomycetaceae</taxon>
        <taxon>Streptomyces</taxon>
    </lineage>
</organism>
<evidence type="ECO:0000256" key="3">
    <source>
        <dbReference type="ARBA" id="ARBA00022475"/>
    </source>
</evidence>
<feature type="transmembrane region" description="Helical" evidence="9">
    <location>
        <begin position="144"/>
        <end position="166"/>
    </location>
</feature>
<dbReference type="RefSeq" id="WP_152262462.1">
    <property type="nucleotide sequence ID" value="NZ_VOKX01000007.1"/>
</dbReference>
<feature type="region of interest" description="Disordered" evidence="8">
    <location>
        <begin position="446"/>
        <end position="468"/>
    </location>
</feature>
<evidence type="ECO:0000259" key="10">
    <source>
        <dbReference type="PROSITE" id="PS50850"/>
    </source>
</evidence>
<dbReference type="Gene3D" id="1.20.1250.20">
    <property type="entry name" value="MFS general substrate transporter like domains"/>
    <property type="match status" value="1"/>
</dbReference>
<dbReference type="PANTHER" id="PTHR42718">
    <property type="entry name" value="MAJOR FACILITATOR SUPERFAMILY MULTIDRUG TRANSPORTER MFSC"/>
    <property type="match status" value="1"/>
</dbReference>
<evidence type="ECO:0000256" key="6">
    <source>
        <dbReference type="ARBA" id="ARBA00023136"/>
    </source>
</evidence>
<evidence type="ECO:0000256" key="5">
    <source>
        <dbReference type="ARBA" id="ARBA00022989"/>
    </source>
</evidence>
<dbReference type="InterPro" id="IPR020846">
    <property type="entry name" value="MFS_dom"/>
</dbReference>
<feature type="transmembrane region" description="Helical" evidence="9">
    <location>
        <begin position="344"/>
        <end position="364"/>
    </location>
</feature>
<keyword evidence="4 9" id="KW-0812">Transmembrane</keyword>
<keyword evidence="5 9" id="KW-1133">Transmembrane helix</keyword>
<feature type="transmembrane region" description="Helical" evidence="9">
    <location>
        <begin position="86"/>
        <end position="107"/>
    </location>
</feature>
<reference evidence="11 12" key="1">
    <citation type="journal article" date="2019" name="Microb. Cell Fact.">
        <title>Exploring novel herbicidin analogues by transcriptional regulator overexpression and MS/MS molecular networking.</title>
        <authorList>
            <person name="Shi Y."/>
            <person name="Gu R."/>
            <person name="Li Y."/>
            <person name="Wang X."/>
            <person name="Ren W."/>
            <person name="Li X."/>
            <person name="Wang L."/>
            <person name="Xie Y."/>
            <person name="Hong B."/>
        </authorList>
    </citation>
    <scope>NUCLEOTIDE SEQUENCE [LARGE SCALE GENOMIC DNA]</scope>
    <source>
        <strain evidence="11 12">US-43</strain>
    </source>
</reference>
<dbReference type="GO" id="GO:0022857">
    <property type="term" value="F:transmembrane transporter activity"/>
    <property type="evidence" value="ECO:0007669"/>
    <property type="project" value="InterPro"/>
</dbReference>
<evidence type="ECO:0000256" key="9">
    <source>
        <dbReference type="SAM" id="Phobius"/>
    </source>
</evidence>
<accession>A0A5N5WEE2</accession>